<dbReference type="CDD" id="cd19071">
    <property type="entry name" value="AKR_AKR1-5-like"/>
    <property type="match status" value="1"/>
</dbReference>
<keyword evidence="8" id="KW-1185">Reference proteome</keyword>
<feature type="binding site" evidence="2">
    <location>
        <position position="114"/>
    </location>
    <ligand>
        <name>substrate</name>
    </ligand>
</feature>
<dbReference type="GO" id="GO:0016491">
    <property type="term" value="F:oxidoreductase activity"/>
    <property type="evidence" value="ECO:0007669"/>
    <property type="project" value="InterPro"/>
</dbReference>
<accession>A0A1I7RZJ6</accession>
<dbReference type="SMR" id="A0A1I7RZJ6"/>
<dbReference type="EMBL" id="CAJFDI010000003">
    <property type="protein sequence ID" value="CAD5222894.1"/>
    <property type="molecule type" value="Genomic_DNA"/>
</dbReference>
<dbReference type="eggNOG" id="KOG1577">
    <property type="taxonomic scope" value="Eukaryota"/>
</dbReference>
<dbReference type="InterPro" id="IPR023210">
    <property type="entry name" value="NADP_OxRdtase_dom"/>
</dbReference>
<dbReference type="Proteomes" id="UP000659654">
    <property type="component" value="Unassembled WGS sequence"/>
</dbReference>
<feature type="site" description="Lowers pKa of active site Tyr" evidence="3">
    <location>
        <position position="81"/>
    </location>
</feature>
<dbReference type="WBParaSite" id="BXY_0616700.1">
    <property type="protein sequence ID" value="BXY_0616700.1"/>
    <property type="gene ID" value="BXY_0616700"/>
</dbReference>
<evidence type="ECO:0000313" key="6">
    <source>
        <dbReference type="EMBL" id="CAG9111308.1"/>
    </source>
</evidence>
<dbReference type="OrthoDB" id="416253at2759"/>
<evidence type="ECO:0000313" key="8">
    <source>
        <dbReference type="Proteomes" id="UP000659654"/>
    </source>
</evidence>
<feature type="active site" description="Proton donor" evidence="1">
    <location>
        <position position="52"/>
    </location>
</feature>
<dbReference type="Proteomes" id="UP000095284">
    <property type="component" value="Unplaced"/>
</dbReference>
<dbReference type="EMBL" id="CAJFCV020000003">
    <property type="protein sequence ID" value="CAG9111308.1"/>
    <property type="molecule type" value="Genomic_DNA"/>
</dbReference>
<evidence type="ECO:0000256" key="1">
    <source>
        <dbReference type="PIRSR" id="PIRSR000097-1"/>
    </source>
</evidence>
<protein>
    <submittedName>
        <fullName evidence="5">(pine wood nematode) hypothetical protein</fullName>
    </submittedName>
    <submittedName>
        <fullName evidence="9">Aldo_ket_red domain-containing protein</fullName>
    </submittedName>
</protein>
<dbReference type="Pfam" id="PF00248">
    <property type="entry name" value="Aldo_ket_red"/>
    <property type="match status" value="1"/>
</dbReference>
<reference evidence="9" key="1">
    <citation type="submission" date="2016-11" db="UniProtKB">
        <authorList>
            <consortium name="WormBaseParasite"/>
        </authorList>
    </citation>
    <scope>IDENTIFICATION</scope>
</reference>
<dbReference type="PIRSF" id="PIRSF000097">
    <property type="entry name" value="AKR"/>
    <property type="match status" value="1"/>
</dbReference>
<dbReference type="InterPro" id="IPR018170">
    <property type="entry name" value="Aldo/ket_reductase_CS"/>
</dbReference>
<dbReference type="AlphaFoldDB" id="A0A1I7RZJ6"/>
<evidence type="ECO:0000313" key="7">
    <source>
        <dbReference type="Proteomes" id="UP000095284"/>
    </source>
</evidence>
<dbReference type="Gene3D" id="3.20.20.100">
    <property type="entry name" value="NADP-dependent oxidoreductase domain"/>
    <property type="match status" value="1"/>
</dbReference>
<dbReference type="PRINTS" id="PR00069">
    <property type="entry name" value="ALDKETRDTASE"/>
</dbReference>
<evidence type="ECO:0000259" key="4">
    <source>
        <dbReference type="Pfam" id="PF00248"/>
    </source>
</evidence>
<dbReference type="PANTHER" id="PTHR11732">
    <property type="entry name" value="ALDO/KETO REDUCTASE"/>
    <property type="match status" value="1"/>
</dbReference>
<evidence type="ECO:0000256" key="2">
    <source>
        <dbReference type="PIRSR" id="PIRSR000097-2"/>
    </source>
</evidence>
<proteinExistence type="predicted"/>
<dbReference type="Proteomes" id="UP000582659">
    <property type="component" value="Unassembled WGS sequence"/>
</dbReference>
<dbReference type="SUPFAM" id="SSF51430">
    <property type="entry name" value="NAD(P)-linked oxidoreductase"/>
    <property type="match status" value="1"/>
</dbReference>
<dbReference type="InterPro" id="IPR020471">
    <property type="entry name" value="AKR"/>
</dbReference>
<gene>
    <name evidence="5" type="ORF">BXYJ_LOCUS7707</name>
</gene>
<reference evidence="6" key="2">
    <citation type="submission" date="2020-08" db="EMBL/GenBank/DDBJ databases">
        <authorList>
            <person name="Kikuchi T."/>
        </authorList>
    </citation>
    <scope>NUCLEOTIDE SEQUENCE</scope>
    <source>
        <strain evidence="5">Ka4C1</strain>
    </source>
</reference>
<dbReference type="InterPro" id="IPR036812">
    <property type="entry name" value="NAD(P)_OxRdtase_dom_sf"/>
</dbReference>
<evidence type="ECO:0000313" key="9">
    <source>
        <dbReference type="WBParaSite" id="BXY_0616700.1"/>
    </source>
</evidence>
<evidence type="ECO:0000256" key="3">
    <source>
        <dbReference type="PIRSR" id="PIRSR000097-3"/>
    </source>
</evidence>
<sequence length="300" mass="34827">MSDVPYVELPNGVRQPQIGLGTFKNTNKSTLKNAVFTALDAGYRLIDTATMYENEEQLGEVLADYFETKKLKRSQVFLVSKLLYYHMTPEWAEKMIKETLKKLKTAYLDLYSIHLPFSLKAVIDNTPILETWRVLEKFYRTGVFRAIGVANFNKSQLEHLISEAAVKPHNLQVESHIFWPNREIIEYAKHEGLTVTTYGNLGSQVRSDIKLLEVDIVKRLAEKYGKTPAQILLRHQLHLGYCIIPKSQNPTRIKGNFNILDFEISPSDLKKLEKRKERIKFYRFEDGIGHPEYPWPLIRL</sequence>
<organism evidence="7 9">
    <name type="scientific">Bursaphelenchus xylophilus</name>
    <name type="common">Pinewood nematode worm</name>
    <name type="synonym">Aphelenchoides xylophilus</name>
    <dbReference type="NCBI Taxonomy" id="6326"/>
    <lineage>
        <taxon>Eukaryota</taxon>
        <taxon>Metazoa</taxon>
        <taxon>Ecdysozoa</taxon>
        <taxon>Nematoda</taxon>
        <taxon>Chromadorea</taxon>
        <taxon>Rhabditida</taxon>
        <taxon>Tylenchina</taxon>
        <taxon>Tylenchomorpha</taxon>
        <taxon>Aphelenchoidea</taxon>
        <taxon>Aphelenchoididae</taxon>
        <taxon>Bursaphelenchus</taxon>
    </lineage>
</organism>
<evidence type="ECO:0000313" key="5">
    <source>
        <dbReference type="EMBL" id="CAD5222894.1"/>
    </source>
</evidence>
<name>A0A1I7RZJ6_BURXY</name>
<feature type="domain" description="NADP-dependent oxidoreductase" evidence="4">
    <location>
        <begin position="18"/>
        <end position="274"/>
    </location>
</feature>
<dbReference type="PROSITE" id="PS00798">
    <property type="entry name" value="ALDOKETO_REDUCTASE_1"/>
    <property type="match status" value="1"/>
</dbReference>